<name>F2JP27_CELLD</name>
<evidence type="ECO:0000256" key="9">
    <source>
        <dbReference type="SAM" id="MobiDB-lite"/>
    </source>
</evidence>
<evidence type="ECO:0000256" key="6">
    <source>
        <dbReference type="ARBA" id="ARBA00023295"/>
    </source>
</evidence>
<evidence type="ECO:0000313" key="12">
    <source>
        <dbReference type="EMBL" id="ADZ83641.1"/>
    </source>
</evidence>
<evidence type="ECO:0000256" key="1">
    <source>
        <dbReference type="ARBA" id="ARBA00000966"/>
    </source>
</evidence>
<dbReference type="InterPro" id="IPR018087">
    <property type="entry name" value="Glyco_hydro_5_CS"/>
</dbReference>
<dbReference type="KEGG" id="cle:Clole_1921"/>
<dbReference type="GO" id="GO:0030245">
    <property type="term" value="P:cellulose catabolic process"/>
    <property type="evidence" value="ECO:0007669"/>
    <property type="project" value="UniProtKB-KW"/>
</dbReference>
<evidence type="ECO:0000256" key="3">
    <source>
        <dbReference type="ARBA" id="ARBA00022801"/>
    </source>
</evidence>
<organism evidence="12 13">
    <name type="scientific">Cellulosilyticum lentocellum (strain ATCC 49066 / DSM 5427 / NCIMB 11756 / RHM5)</name>
    <name type="common">Clostridium lentocellum</name>
    <dbReference type="NCBI Taxonomy" id="642492"/>
    <lineage>
        <taxon>Bacteria</taxon>
        <taxon>Bacillati</taxon>
        <taxon>Bacillota</taxon>
        <taxon>Clostridia</taxon>
        <taxon>Lachnospirales</taxon>
        <taxon>Cellulosilyticaceae</taxon>
        <taxon>Cellulosilyticum</taxon>
    </lineage>
</organism>
<protein>
    <recommendedName>
        <fullName evidence="2">cellulase</fullName>
        <ecNumber evidence="2">3.2.1.4</ecNumber>
    </recommendedName>
</protein>
<dbReference type="eggNOG" id="COG2730">
    <property type="taxonomic scope" value="Bacteria"/>
</dbReference>
<keyword evidence="6 8" id="KW-0326">Glycosidase</keyword>
<feature type="compositionally biased region" description="Polar residues" evidence="9">
    <location>
        <begin position="26"/>
        <end position="40"/>
    </location>
</feature>
<dbReference type="Pfam" id="PF00150">
    <property type="entry name" value="Cellulase"/>
    <property type="match status" value="1"/>
</dbReference>
<dbReference type="RefSeq" id="WP_013656936.1">
    <property type="nucleotide sequence ID" value="NC_015275.1"/>
</dbReference>
<keyword evidence="10" id="KW-0732">Signal</keyword>
<feature type="signal peptide" evidence="10">
    <location>
        <begin position="1"/>
        <end position="23"/>
    </location>
</feature>
<dbReference type="Gene3D" id="3.20.20.80">
    <property type="entry name" value="Glycosidases"/>
    <property type="match status" value="1"/>
</dbReference>
<evidence type="ECO:0000256" key="5">
    <source>
        <dbReference type="ARBA" id="ARBA00023277"/>
    </source>
</evidence>
<feature type="compositionally biased region" description="Pro residues" evidence="9">
    <location>
        <begin position="46"/>
        <end position="59"/>
    </location>
</feature>
<feature type="chain" id="PRO_5038900700" description="cellulase" evidence="10">
    <location>
        <begin position="24"/>
        <end position="381"/>
    </location>
</feature>
<proteinExistence type="inferred from homology"/>
<evidence type="ECO:0000256" key="7">
    <source>
        <dbReference type="ARBA" id="ARBA00023326"/>
    </source>
</evidence>
<feature type="region of interest" description="Disordered" evidence="9">
    <location>
        <begin position="26"/>
        <end position="59"/>
    </location>
</feature>
<evidence type="ECO:0000256" key="2">
    <source>
        <dbReference type="ARBA" id="ARBA00012601"/>
    </source>
</evidence>
<keyword evidence="7" id="KW-0624">Polysaccharide degradation</keyword>
<dbReference type="EC" id="3.2.1.4" evidence="2"/>
<dbReference type="InterPro" id="IPR017853">
    <property type="entry name" value="GH"/>
</dbReference>
<evidence type="ECO:0000259" key="11">
    <source>
        <dbReference type="Pfam" id="PF00150"/>
    </source>
</evidence>
<dbReference type="Proteomes" id="UP000008467">
    <property type="component" value="Chromosome"/>
</dbReference>
<dbReference type="PANTHER" id="PTHR34142:SF1">
    <property type="entry name" value="GLYCOSIDE HYDROLASE FAMILY 5 DOMAIN-CONTAINING PROTEIN"/>
    <property type="match status" value="1"/>
</dbReference>
<comment type="catalytic activity">
    <reaction evidence="1">
        <text>Endohydrolysis of (1-&gt;4)-beta-D-glucosidic linkages in cellulose, lichenin and cereal beta-D-glucans.</text>
        <dbReference type="EC" id="3.2.1.4"/>
    </reaction>
</comment>
<dbReference type="SUPFAM" id="SSF51445">
    <property type="entry name" value="(Trans)glycosidases"/>
    <property type="match status" value="1"/>
</dbReference>
<dbReference type="EMBL" id="CP002582">
    <property type="protein sequence ID" value="ADZ83641.1"/>
    <property type="molecule type" value="Genomic_DNA"/>
</dbReference>
<reference evidence="12 13" key="1">
    <citation type="journal article" date="2011" name="J. Bacteriol.">
        <title>Complete genome sequence of the cellulose-degrading bacterium Cellulosilyticum lentocellum.</title>
        <authorList>
            <consortium name="US DOE Joint Genome Institute"/>
            <person name="Miller D.A."/>
            <person name="Suen G."/>
            <person name="Bruce D."/>
            <person name="Copeland A."/>
            <person name="Cheng J.F."/>
            <person name="Detter C."/>
            <person name="Goodwin L.A."/>
            <person name="Han C.S."/>
            <person name="Hauser L.J."/>
            <person name="Land M.L."/>
            <person name="Lapidus A."/>
            <person name="Lucas S."/>
            <person name="Meincke L."/>
            <person name="Pitluck S."/>
            <person name="Tapia R."/>
            <person name="Teshima H."/>
            <person name="Woyke T."/>
            <person name="Fox B.G."/>
            <person name="Angert E.R."/>
            <person name="Currie C.R."/>
        </authorList>
    </citation>
    <scope>NUCLEOTIDE SEQUENCE [LARGE SCALE GENOMIC DNA]</scope>
    <source>
        <strain evidence="13">ATCC 49066 / DSM 5427 / NCIMB 11756 / RHM5</strain>
    </source>
</reference>
<dbReference type="InterPro" id="IPR001547">
    <property type="entry name" value="Glyco_hydro_5"/>
</dbReference>
<evidence type="ECO:0000313" key="13">
    <source>
        <dbReference type="Proteomes" id="UP000008467"/>
    </source>
</evidence>
<keyword evidence="4" id="KW-0136">Cellulose degradation</keyword>
<gene>
    <name evidence="12" type="ordered locus">Clole_1921</name>
</gene>
<dbReference type="GO" id="GO:0008810">
    <property type="term" value="F:cellulase activity"/>
    <property type="evidence" value="ECO:0007669"/>
    <property type="project" value="UniProtKB-EC"/>
</dbReference>
<keyword evidence="3 8" id="KW-0378">Hydrolase</keyword>
<comment type="similarity">
    <text evidence="8">Belongs to the glycosyl hydrolase 5 (cellulase A) family.</text>
</comment>
<dbReference type="AlphaFoldDB" id="F2JP27"/>
<evidence type="ECO:0000256" key="4">
    <source>
        <dbReference type="ARBA" id="ARBA00023001"/>
    </source>
</evidence>
<dbReference type="PROSITE" id="PS00659">
    <property type="entry name" value="GLYCOSYL_HYDROL_F5"/>
    <property type="match status" value="1"/>
</dbReference>
<dbReference type="PANTHER" id="PTHR34142">
    <property type="entry name" value="ENDO-BETA-1,4-GLUCANASE A"/>
    <property type="match status" value="1"/>
</dbReference>
<accession>F2JP27</accession>
<keyword evidence="5" id="KW-0119">Carbohydrate metabolism</keyword>
<dbReference type="PROSITE" id="PS51257">
    <property type="entry name" value="PROKAR_LIPOPROTEIN"/>
    <property type="match status" value="1"/>
</dbReference>
<sequence length="381" mass="42681">MQFQKLKYIVPLCLLTLSVGCQSTSSTPTIHETPIASTNQATSTPSPTPTPTPTPTPAPPLTLKATAILEAPSFQEGTPVFTHGALEVNGIHIIDKNSEVFQLRGVSTHGIQWYSQYTTEETFKTLRDDWQINAIRLALYADTESRYPENQEAYTTILENAITAATNLGLYVIVDWHILADGDPLLHQEDASTFFDYFATKYQNYPNLIFELCNEPNGGKVSWDESIKPYADTLLKVIRKNSPNTLVIVGTPKWCQSPLSVVRNRIDDPQVVYAFHFYANSHKDPLRETLENAIVKYELPLFVSEFGTCDASGTGDINIEQSNTWLDLLDQYQISWMNWSLCDKDESSALLVPNASSANWSDEALTENGHFIKARLQSYTK</sequence>
<feature type="domain" description="Glycoside hydrolase family 5" evidence="11">
    <location>
        <begin position="95"/>
        <end position="344"/>
    </location>
</feature>
<evidence type="ECO:0000256" key="8">
    <source>
        <dbReference type="RuleBase" id="RU361153"/>
    </source>
</evidence>
<dbReference type="STRING" id="642492.Clole_1921"/>
<keyword evidence="13" id="KW-1185">Reference proteome</keyword>
<dbReference type="HOGENOM" id="CLU_012932_3_0_9"/>
<evidence type="ECO:0000256" key="10">
    <source>
        <dbReference type="SAM" id="SignalP"/>
    </source>
</evidence>